<dbReference type="Gene3D" id="3.40.50.2300">
    <property type="match status" value="1"/>
</dbReference>
<dbReference type="EC" id="2.7.13.3" evidence="2"/>
<keyword evidence="12" id="KW-1185">Reference proteome</keyword>
<evidence type="ECO:0000256" key="3">
    <source>
        <dbReference type="ARBA" id="ARBA00022553"/>
    </source>
</evidence>
<proteinExistence type="predicted"/>
<name>A0ABX2TGC3_9PROT</name>
<dbReference type="InterPro" id="IPR001789">
    <property type="entry name" value="Sig_transdc_resp-reg_receiver"/>
</dbReference>
<dbReference type="Gene3D" id="1.10.287.130">
    <property type="match status" value="1"/>
</dbReference>
<evidence type="ECO:0000313" key="12">
    <source>
        <dbReference type="Proteomes" id="UP000584642"/>
    </source>
</evidence>
<comment type="catalytic activity">
    <reaction evidence="1">
        <text>ATP + protein L-histidine = ADP + protein N-phospho-L-histidine.</text>
        <dbReference type="EC" id="2.7.13.3"/>
    </reaction>
</comment>
<dbReference type="PROSITE" id="PS50110">
    <property type="entry name" value="RESPONSE_REGULATORY"/>
    <property type="match status" value="1"/>
</dbReference>
<dbReference type="InterPro" id="IPR003661">
    <property type="entry name" value="HisK_dim/P_dom"/>
</dbReference>
<dbReference type="InterPro" id="IPR036097">
    <property type="entry name" value="HisK_dim/P_sf"/>
</dbReference>
<dbReference type="PANTHER" id="PTHR43047">
    <property type="entry name" value="TWO-COMPONENT HISTIDINE PROTEIN KINASE"/>
    <property type="match status" value="1"/>
</dbReference>
<dbReference type="Proteomes" id="UP000584642">
    <property type="component" value="Unassembled WGS sequence"/>
</dbReference>
<dbReference type="Pfam" id="PF02518">
    <property type="entry name" value="HATPase_c"/>
    <property type="match status" value="1"/>
</dbReference>
<keyword evidence="4" id="KW-0808">Transferase</keyword>
<dbReference type="RefSeq" id="WP_180285176.1">
    <property type="nucleotide sequence ID" value="NZ_JABFDB010000027.1"/>
</dbReference>
<evidence type="ECO:0000259" key="9">
    <source>
        <dbReference type="PROSITE" id="PS50112"/>
    </source>
</evidence>
<dbReference type="InterPro" id="IPR011006">
    <property type="entry name" value="CheY-like_superfamily"/>
</dbReference>
<dbReference type="SMART" id="SM00448">
    <property type="entry name" value="REC"/>
    <property type="match status" value="1"/>
</dbReference>
<dbReference type="PROSITE" id="PS50113">
    <property type="entry name" value="PAC"/>
    <property type="match status" value="2"/>
</dbReference>
<dbReference type="NCBIfam" id="TIGR00229">
    <property type="entry name" value="sensory_box"/>
    <property type="match status" value="2"/>
</dbReference>
<reference evidence="11 12" key="1">
    <citation type="submission" date="2020-05" db="EMBL/GenBank/DDBJ databases">
        <title>Azospirillum oleiclasticum sp. nov, a nitrogen-fixing and heavy crude oil-emulsifying bacterium isolated from the crude oil of Yumen Oilfield.</title>
        <authorList>
            <person name="Wu D."/>
            <person name="Cai M."/>
            <person name="Zhang X."/>
        </authorList>
    </citation>
    <scope>NUCLEOTIDE SEQUENCE [LARGE SCALE GENOMIC DNA]</scope>
    <source>
        <strain evidence="11 12">ROY-1-1-2</strain>
    </source>
</reference>
<dbReference type="InterPro" id="IPR005467">
    <property type="entry name" value="His_kinase_dom"/>
</dbReference>
<sequence>MDAAGMILTVLLTAVAAGAVGWWLRGRVHAPMPGANPSSAPGAGGDLTRAILDSAVDGLVIIDGRGTVQAFSRSAERMFGWRAEEVVGRNVSMLMPDPDRSAHDGYLQRYLQTGDARIIGKGRDVRGLRRDGTTFAMELAVGDSHGGGGERLFAGFVRDVGARKEIEERLRHSEARNRAILDAAADAIVTIDDKGRIGGFNRAAERIFGYAAAEVLGRNVSMLMPPPYRQEHDEYVARYLRTGEARIIGIGREVQGRHKDGRVFPVELAVGEGNLAGQRLFAGVLRDITDRKRAESALRTAKEEAERAALSKAKFLAAAGHDLRQPVQSLMFYAAALSARLPEGSERAMVTDMEGAIGALKSLLDSLLEVARLDAGVETASPVAFPADALLAPLPADYADAAALSGVELRVVLSSLTLVSDPALLARLLRQLVENAIRFSPSGRVLVGCRRAGSGARIEVRDTGVGMPADGRAEIFDDFVQLGNPERDRAKGLGLGLGIVRRIAGLLGHPVGLRSAPGRGSVFWVEVPTDGESPAAIRPPTLEPAGERVLGPRGAILLIDDEPVVLAGLALVLRGWGYDVIAATSVEEAMAALNARGGPPGLILADYRLREGHTGTEAIRRVTEHFRRPIPSLILTGETAPDRLREARDSGIDVLHKPVSPPVLLNALTRTMGNA</sequence>
<feature type="domain" description="PAS" evidence="9">
    <location>
        <begin position="49"/>
        <end position="114"/>
    </location>
</feature>
<dbReference type="InterPro" id="IPR036890">
    <property type="entry name" value="HATPase_C_sf"/>
</dbReference>
<dbReference type="CDD" id="cd00130">
    <property type="entry name" value="PAS"/>
    <property type="match status" value="2"/>
</dbReference>
<dbReference type="SUPFAM" id="SSF55785">
    <property type="entry name" value="PYP-like sensor domain (PAS domain)"/>
    <property type="match status" value="2"/>
</dbReference>
<dbReference type="SUPFAM" id="SSF52172">
    <property type="entry name" value="CheY-like"/>
    <property type="match status" value="1"/>
</dbReference>
<evidence type="ECO:0000256" key="1">
    <source>
        <dbReference type="ARBA" id="ARBA00000085"/>
    </source>
</evidence>
<feature type="domain" description="Histidine kinase" evidence="7">
    <location>
        <begin position="318"/>
        <end position="531"/>
    </location>
</feature>
<dbReference type="InterPro" id="IPR004358">
    <property type="entry name" value="Sig_transdc_His_kin-like_C"/>
</dbReference>
<dbReference type="SMART" id="SM00091">
    <property type="entry name" value="PAS"/>
    <property type="match status" value="2"/>
</dbReference>
<keyword evidence="3 6" id="KW-0597">Phosphoprotein</keyword>
<dbReference type="Pfam" id="PF00512">
    <property type="entry name" value="HisKA"/>
    <property type="match status" value="1"/>
</dbReference>
<feature type="domain" description="Response regulatory" evidence="8">
    <location>
        <begin position="555"/>
        <end position="672"/>
    </location>
</feature>
<dbReference type="Pfam" id="PF00989">
    <property type="entry name" value="PAS"/>
    <property type="match status" value="2"/>
</dbReference>
<dbReference type="Pfam" id="PF00072">
    <property type="entry name" value="Response_reg"/>
    <property type="match status" value="1"/>
</dbReference>
<evidence type="ECO:0000259" key="8">
    <source>
        <dbReference type="PROSITE" id="PS50110"/>
    </source>
</evidence>
<organism evidence="11 12">
    <name type="scientific">Azospirillum oleiclasticum</name>
    <dbReference type="NCBI Taxonomy" id="2735135"/>
    <lineage>
        <taxon>Bacteria</taxon>
        <taxon>Pseudomonadati</taxon>
        <taxon>Pseudomonadota</taxon>
        <taxon>Alphaproteobacteria</taxon>
        <taxon>Rhodospirillales</taxon>
        <taxon>Azospirillaceae</taxon>
        <taxon>Azospirillum</taxon>
    </lineage>
</organism>
<dbReference type="Gene3D" id="3.30.450.20">
    <property type="entry name" value="PAS domain"/>
    <property type="match status" value="2"/>
</dbReference>
<dbReference type="EMBL" id="JABFDB010000027">
    <property type="protein sequence ID" value="NYZ23399.1"/>
    <property type="molecule type" value="Genomic_DNA"/>
</dbReference>
<dbReference type="SMART" id="SM00388">
    <property type="entry name" value="HisKA"/>
    <property type="match status" value="1"/>
</dbReference>
<dbReference type="SMART" id="SM00387">
    <property type="entry name" value="HATPase_c"/>
    <property type="match status" value="1"/>
</dbReference>
<feature type="domain" description="PAS" evidence="9">
    <location>
        <begin position="173"/>
        <end position="243"/>
    </location>
</feature>
<dbReference type="InterPro" id="IPR000700">
    <property type="entry name" value="PAS-assoc_C"/>
</dbReference>
<dbReference type="PRINTS" id="PR00344">
    <property type="entry name" value="BCTRLSENSOR"/>
</dbReference>
<feature type="domain" description="PAC" evidence="10">
    <location>
        <begin position="241"/>
        <end position="300"/>
    </location>
</feature>
<comment type="caution">
    <text evidence="11">The sequence shown here is derived from an EMBL/GenBank/DDBJ whole genome shotgun (WGS) entry which is preliminary data.</text>
</comment>
<evidence type="ECO:0000259" key="10">
    <source>
        <dbReference type="PROSITE" id="PS50113"/>
    </source>
</evidence>
<dbReference type="InterPro" id="IPR000014">
    <property type="entry name" value="PAS"/>
</dbReference>
<gene>
    <name evidence="11" type="ORF">HND93_27175</name>
</gene>
<evidence type="ECO:0000256" key="5">
    <source>
        <dbReference type="ARBA" id="ARBA00022777"/>
    </source>
</evidence>
<keyword evidence="5" id="KW-0418">Kinase</keyword>
<dbReference type="SUPFAM" id="SSF47384">
    <property type="entry name" value="Homodimeric domain of signal transducing histidine kinase"/>
    <property type="match status" value="1"/>
</dbReference>
<evidence type="ECO:0000256" key="4">
    <source>
        <dbReference type="ARBA" id="ARBA00022679"/>
    </source>
</evidence>
<dbReference type="Gene3D" id="3.30.565.10">
    <property type="entry name" value="Histidine kinase-like ATPase, C-terminal domain"/>
    <property type="match status" value="1"/>
</dbReference>
<dbReference type="CDD" id="cd00082">
    <property type="entry name" value="HisKA"/>
    <property type="match status" value="1"/>
</dbReference>
<evidence type="ECO:0000256" key="2">
    <source>
        <dbReference type="ARBA" id="ARBA00012438"/>
    </source>
</evidence>
<evidence type="ECO:0000256" key="6">
    <source>
        <dbReference type="PROSITE-ProRule" id="PRU00169"/>
    </source>
</evidence>
<dbReference type="PROSITE" id="PS50109">
    <property type="entry name" value="HIS_KIN"/>
    <property type="match status" value="1"/>
</dbReference>
<evidence type="ECO:0000259" key="7">
    <source>
        <dbReference type="PROSITE" id="PS50109"/>
    </source>
</evidence>
<feature type="domain" description="PAC" evidence="10">
    <location>
        <begin position="121"/>
        <end position="172"/>
    </location>
</feature>
<dbReference type="SUPFAM" id="SSF55874">
    <property type="entry name" value="ATPase domain of HSP90 chaperone/DNA topoisomerase II/histidine kinase"/>
    <property type="match status" value="1"/>
</dbReference>
<dbReference type="PANTHER" id="PTHR43047:SF9">
    <property type="entry name" value="HISTIDINE KINASE"/>
    <property type="match status" value="1"/>
</dbReference>
<feature type="modified residue" description="4-aspartylphosphate" evidence="6">
    <location>
        <position position="606"/>
    </location>
</feature>
<dbReference type="InterPro" id="IPR003594">
    <property type="entry name" value="HATPase_dom"/>
</dbReference>
<dbReference type="InterPro" id="IPR035965">
    <property type="entry name" value="PAS-like_dom_sf"/>
</dbReference>
<dbReference type="PROSITE" id="PS50112">
    <property type="entry name" value="PAS"/>
    <property type="match status" value="2"/>
</dbReference>
<protein>
    <recommendedName>
        <fullName evidence="2">histidine kinase</fullName>
        <ecNumber evidence="2">2.7.13.3</ecNumber>
    </recommendedName>
</protein>
<dbReference type="InterPro" id="IPR013767">
    <property type="entry name" value="PAS_fold"/>
</dbReference>
<evidence type="ECO:0000313" key="11">
    <source>
        <dbReference type="EMBL" id="NYZ23399.1"/>
    </source>
</evidence>
<accession>A0ABX2TGC3</accession>
<dbReference type="CDD" id="cd00156">
    <property type="entry name" value="REC"/>
    <property type="match status" value="1"/>
</dbReference>